<dbReference type="Pfam" id="PF00535">
    <property type="entry name" value="Glycos_transf_2"/>
    <property type="match status" value="1"/>
</dbReference>
<dbReference type="InterPro" id="IPR029044">
    <property type="entry name" value="Nucleotide-diphossugar_trans"/>
</dbReference>
<dbReference type="Proteomes" id="UP000562254">
    <property type="component" value="Unassembled WGS sequence"/>
</dbReference>
<dbReference type="RefSeq" id="WP_184483088.1">
    <property type="nucleotide sequence ID" value="NZ_JAAEDJ010000059.1"/>
</dbReference>
<dbReference type="PANTHER" id="PTHR43179:SF7">
    <property type="entry name" value="RHAMNOSYLTRANSFERASE WBBL"/>
    <property type="match status" value="1"/>
</dbReference>
<name>A0A840Y008_9PROT</name>
<accession>A0A840Y008</accession>
<gene>
    <name evidence="2" type="ORF">FHS88_001486</name>
</gene>
<dbReference type="AlphaFoldDB" id="A0A840Y008"/>
<feature type="domain" description="Glycosyltransferase 2-like" evidence="1">
    <location>
        <begin position="17"/>
        <end position="139"/>
    </location>
</feature>
<keyword evidence="3" id="KW-1185">Reference proteome</keyword>
<organism evidence="2 3">
    <name type="scientific">Neoroseomonas alkaliterrae</name>
    <dbReference type="NCBI Taxonomy" id="1452450"/>
    <lineage>
        <taxon>Bacteria</taxon>
        <taxon>Pseudomonadati</taxon>
        <taxon>Pseudomonadota</taxon>
        <taxon>Alphaproteobacteria</taxon>
        <taxon>Acetobacterales</taxon>
        <taxon>Acetobacteraceae</taxon>
        <taxon>Neoroseomonas</taxon>
    </lineage>
</organism>
<reference evidence="2 3" key="1">
    <citation type="submission" date="2020-08" db="EMBL/GenBank/DDBJ databases">
        <title>Genomic Encyclopedia of Type Strains, Phase IV (KMG-IV): sequencing the most valuable type-strain genomes for metagenomic binning, comparative biology and taxonomic classification.</title>
        <authorList>
            <person name="Goeker M."/>
        </authorList>
    </citation>
    <scope>NUCLEOTIDE SEQUENCE [LARGE SCALE GENOMIC DNA]</scope>
    <source>
        <strain evidence="2 3">DSM 25895</strain>
    </source>
</reference>
<evidence type="ECO:0000313" key="2">
    <source>
        <dbReference type="EMBL" id="MBB5689361.1"/>
    </source>
</evidence>
<dbReference type="GO" id="GO:0016740">
    <property type="term" value="F:transferase activity"/>
    <property type="evidence" value="ECO:0007669"/>
    <property type="project" value="UniProtKB-KW"/>
</dbReference>
<comment type="caution">
    <text evidence="2">The sequence shown here is derived from an EMBL/GenBank/DDBJ whole genome shotgun (WGS) entry which is preliminary data.</text>
</comment>
<proteinExistence type="predicted"/>
<keyword evidence="2" id="KW-0808">Transferase</keyword>
<dbReference type="SUPFAM" id="SSF53448">
    <property type="entry name" value="Nucleotide-diphospho-sugar transferases"/>
    <property type="match status" value="1"/>
</dbReference>
<dbReference type="CDD" id="cd04186">
    <property type="entry name" value="GT_2_like_c"/>
    <property type="match status" value="1"/>
</dbReference>
<dbReference type="PANTHER" id="PTHR43179">
    <property type="entry name" value="RHAMNOSYLTRANSFERASE WBBL"/>
    <property type="match status" value="1"/>
</dbReference>
<dbReference type="Gene3D" id="3.90.550.10">
    <property type="entry name" value="Spore Coat Polysaccharide Biosynthesis Protein SpsA, Chain A"/>
    <property type="match status" value="1"/>
</dbReference>
<protein>
    <submittedName>
        <fullName evidence="2">GT2 family glycosyltransferase</fullName>
    </submittedName>
</protein>
<evidence type="ECO:0000313" key="3">
    <source>
        <dbReference type="Proteomes" id="UP000562254"/>
    </source>
</evidence>
<dbReference type="InterPro" id="IPR001173">
    <property type="entry name" value="Glyco_trans_2-like"/>
</dbReference>
<dbReference type="EMBL" id="JACIJE010000003">
    <property type="protein sequence ID" value="MBB5689361.1"/>
    <property type="molecule type" value="Genomic_DNA"/>
</dbReference>
<evidence type="ECO:0000259" key="1">
    <source>
        <dbReference type="Pfam" id="PF00535"/>
    </source>
</evidence>
<sequence length="289" mass="30323">MDGPGAGAARVTVVTVTYRSAAAMEGFLAALPPGLPLIVVDNASGDGTAERIAAAAPQARLVRNPENRGFGAGCNAGLDLVGSEFALLLNPDARLAPGAVEALVAAADAWPDAAIIAPAIRGEDGAPVRSYDAAQQRRRLLPRRRGAEPWPEGPACVEFVSGAAMLLRSADGLRFDESLFLFYEDDEICAAARARGKAVVYVPSAVVTHAGGRSSAPSARIRWRKAFHMALSRQIFRARHGGGDAGARLAHHAGKALGHALGLRWGRLIEDAAGFAGTLAWLRRRRTGR</sequence>